<dbReference type="InParanoid" id="A0A1Z5JCT9"/>
<name>A0A1Z5JCT9_FISSO</name>
<comment type="caution">
    <text evidence="1">The sequence shown here is derived from an EMBL/GenBank/DDBJ whole genome shotgun (WGS) entry which is preliminary data.</text>
</comment>
<proteinExistence type="predicted"/>
<reference evidence="1 2" key="1">
    <citation type="journal article" date="2015" name="Plant Cell">
        <title>Oil accumulation by the oleaginous diatom Fistulifera solaris as revealed by the genome and transcriptome.</title>
        <authorList>
            <person name="Tanaka T."/>
            <person name="Maeda Y."/>
            <person name="Veluchamy A."/>
            <person name="Tanaka M."/>
            <person name="Abida H."/>
            <person name="Marechal E."/>
            <person name="Bowler C."/>
            <person name="Muto M."/>
            <person name="Sunaga Y."/>
            <person name="Tanaka M."/>
            <person name="Yoshino T."/>
            <person name="Taniguchi T."/>
            <person name="Fukuda Y."/>
            <person name="Nemoto M."/>
            <person name="Matsumoto M."/>
            <person name="Wong P.S."/>
            <person name="Aburatani S."/>
            <person name="Fujibuchi W."/>
        </authorList>
    </citation>
    <scope>NUCLEOTIDE SEQUENCE [LARGE SCALE GENOMIC DNA]</scope>
    <source>
        <strain evidence="1 2">JPCC DA0580</strain>
    </source>
</reference>
<evidence type="ECO:0000313" key="1">
    <source>
        <dbReference type="EMBL" id="GAX11789.1"/>
    </source>
</evidence>
<gene>
    <name evidence="1" type="ORF">FisN_7Lu194</name>
</gene>
<dbReference type="AlphaFoldDB" id="A0A1Z5JCT9"/>
<protein>
    <submittedName>
        <fullName evidence="1">Uncharacterized protein</fullName>
    </submittedName>
</protein>
<keyword evidence="2" id="KW-1185">Reference proteome</keyword>
<accession>A0A1Z5JCT9</accession>
<dbReference type="EMBL" id="BDSP01000044">
    <property type="protein sequence ID" value="GAX11789.1"/>
    <property type="molecule type" value="Genomic_DNA"/>
</dbReference>
<organism evidence="1 2">
    <name type="scientific">Fistulifera solaris</name>
    <name type="common">Oleaginous diatom</name>
    <dbReference type="NCBI Taxonomy" id="1519565"/>
    <lineage>
        <taxon>Eukaryota</taxon>
        <taxon>Sar</taxon>
        <taxon>Stramenopiles</taxon>
        <taxon>Ochrophyta</taxon>
        <taxon>Bacillariophyta</taxon>
        <taxon>Bacillariophyceae</taxon>
        <taxon>Bacillariophycidae</taxon>
        <taxon>Naviculales</taxon>
        <taxon>Naviculaceae</taxon>
        <taxon>Fistulifera</taxon>
    </lineage>
</organism>
<sequence>MVIQALQNNPETSILIPILHSPHHEQTTHYLKAVLECQVHNRLRDSSTCSELQDLLDSKDVNGSLVQLRAPSQDGVEEILSVLLATHDYIRGVRDARERYGIKETTDSSNEITKVVEWFVQHVRDWTGRYIREADVEDSFRRDPLVGIRGPKRVMEVLQTIQVVLPSHELHAYQLWLPEWGTVLNAWQESRGKLVANIKRSYYGEKSLHSLKQLTGPIPVELMIEWLKEVGVVHSVNRPSGIFIRLCKH</sequence>
<dbReference type="OrthoDB" id="47758at2759"/>
<dbReference type="Proteomes" id="UP000198406">
    <property type="component" value="Unassembled WGS sequence"/>
</dbReference>
<evidence type="ECO:0000313" key="2">
    <source>
        <dbReference type="Proteomes" id="UP000198406"/>
    </source>
</evidence>